<evidence type="ECO:0000313" key="2">
    <source>
        <dbReference type="Proteomes" id="UP001234178"/>
    </source>
</evidence>
<accession>A0ABQ9Z8S7</accession>
<keyword evidence="2" id="KW-1185">Reference proteome</keyword>
<reference evidence="1 2" key="1">
    <citation type="journal article" date="2023" name="Nucleic Acids Res.">
        <title>The hologenome of Daphnia magna reveals possible DNA methylation and microbiome-mediated evolution of the host genome.</title>
        <authorList>
            <person name="Chaturvedi A."/>
            <person name="Li X."/>
            <person name="Dhandapani V."/>
            <person name="Marshall H."/>
            <person name="Kissane S."/>
            <person name="Cuenca-Cambronero M."/>
            <person name="Asole G."/>
            <person name="Calvet F."/>
            <person name="Ruiz-Romero M."/>
            <person name="Marangio P."/>
            <person name="Guigo R."/>
            <person name="Rago D."/>
            <person name="Mirbahai L."/>
            <person name="Eastwood N."/>
            <person name="Colbourne J.K."/>
            <person name="Zhou J."/>
            <person name="Mallon E."/>
            <person name="Orsini L."/>
        </authorList>
    </citation>
    <scope>NUCLEOTIDE SEQUENCE [LARGE SCALE GENOMIC DNA]</scope>
    <source>
        <strain evidence="1">LRV0_1</strain>
    </source>
</reference>
<dbReference type="EMBL" id="JAOYFB010000003">
    <property type="protein sequence ID" value="KAK4009300.1"/>
    <property type="molecule type" value="Genomic_DNA"/>
</dbReference>
<proteinExistence type="predicted"/>
<comment type="caution">
    <text evidence="1">The sequence shown here is derived from an EMBL/GenBank/DDBJ whole genome shotgun (WGS) entry which is preliminary data.</text>
</comment>
<dbReference type="Proteomes" id="UP001234178">
    <property type="component" value="Unassembled WGS sequence"/>
</dbReference>
<name>A0ABQ9Z8S7_9CRUS</name>
<sequence>MELTTDPQTMNLKHFCFLTEEEALLMEKEPPSEEDLMMANIKKHMVYNLCGYVLNTLETSFALLPDDFYEAVATKRKDRGGLKYCTKEMFNLFVIVEDVYREEVNVGSLNILDWFERTMDTLGCLAKKKKFNIEVFCELHRSELVGKLVLEYLIIRNYLETKKWVWLTQI</sequence>
<evidence type="ECO:0000313" key="1">
    <source>
        <dbReference type="EMBL" id="KAK4009300.1"/>
    </source>
</evidence>
<protein>
    <submittedName>
        <fullName evidence="1">Uncharacterized protein</fullName>
    </submittedName>
</protein>
<gene>
    <name evidence="1" type="ORF">OUZ56_018416</name>
</gene>
<organism evidence="1 2">
    <name type="scientific">Daphnia magna</name>
    <dbReference type="NCBI Taxonomy" id="35525"/>
    <lineage>
        <taxon>Eukaryota</taxon>
        <taxon>Metazoa</taxon>
        <taxon>Ecdysozoa</taxon>
        <taxon>Arthropoda</taxon>
        <taxon>Crustacea</taxon>
        <taxon>Branchiopoda</taxon>
        <taxon>Diplostraca</taxon>
        <taxon>Cladocera</taxon>
        <taxon>Anomopoda</taxon>
        <taxon>Daphniidae</taxon>
        <taxon>Daphnia</taxon>
    </lineage>
</organism>